<feature type="domain" description="Restriction endonuclease type IV Mrr" evidence="1">
    <location>
        <begin position="6"/>
        <end position="111"/>
    </location>
</feature>
<dbReference type="AlphaFoldDB" id="A0A3N4YLM3"/>
<keyword evidence="2" id="KW-0255">Endonuclease</keyword>
<dbReference type="GO" id="GO:0004519">
    <property type="term" value="F:endonuclease activity"/>
    <property type="evidence" value="ECO:0007669"/>
    <property type="project" value="UniProtKB-KW"/>
</dbReference>
<sequence length="265" mass="29837">MPRTPEWQKYQQEVSSFLSELGFDTRVDETIGGARAQHDIDVAARIRIAGLDILWIVECKAWARRVPKERILTLQGIVDDIGADRGLVFSESGFQAGAIRATRNTNITLTGLEDFRLNFQDEISSTKARILDERISRLLQAFSAVWDLGESERQATFARYSGPPGLLKSGPHAVARVTACLTEMRQSLEDARFGRWPVAYFPLDLVDGEIFNVSDWDGLLFIVEMSVVTCERIYHHMMTPEASPVDWKTLQPPELISLLSGIRGR</sequence>
<dbReference type="Gene3D" id="3.40.1350.10">
    <property type="match status" value="1"/>
</dbReference>
<keyword evidence="3" id="KW-1185">Reference proteome</keyword>
<name>A0A3N4YLM3_9MICO</name>
<protein>
    <submittedName>
        <fullName evidence="2">Restriction endonuclease</fullName>
    </submittedName>
</protein>
<comment type="caution">
    <text evidence="2">The sequence shown here is derived from an EMBL/GenBank/DDBJ whole genome shotgun (WGS) entry which is preliminary data.</text>
</comment>
<dbReference type="GO" id="GO:0003677">
    <property type="term" value="F:DNA binding"/>
    <property type="evidence" value="ECO:0007669"/>
    <property type="project" value="InterPro"/>
</dbReference>
<proteinExistence type="predicted"/>
<dbReference type="EMBL" id="RKQZ01000001">
    <property type="protein sequence ID" value="RPF20336.1"/>
    <property type="molecule type" value="Genomic_DNA"/>
</dbReference>
<dbReference type="InterPro" id="IPR011856">
    <property type="entry name" value="tRNA_endonuc-like_dom_sf"/>
</dbReference>
<dbReference type="Pfam" id="PF04471">
    <property type="entry name" value="Mrr_cat"/>
    <property type="match status" value="1"/>
</dbReference>
<dbReference type="Proteomes" id="UP000280501">
    <property type="component" value="Unassembled WGS sequence"/>
</dbReference>
<evidence type="ECO:0000313" key="2">
    <source>
        <dbReference type="EMBL" id="RPF20336.1"/>
    </source>
</evidence>
<keyword evidence="2" id="KW-0540">Nuclease</keyword>
<gene>
    <name evidence="2" type="ORF">EDD34_0922</name>
</gene>
<dbReference type="InterPro" id="IPR011335">
    <property type="entry name" value="Restrct_endonuc-II-like"/>
</dbReference>
<keyword evidence="2" id="KW-0378">Hydrolase</keyword>
<dbReference type="SUPFAM" id="SSF52980">
    <property type="entry name" value="Restriction endonuclease-like"/>
    <property type="match status" value="1"/>
</dbReference>
<accession>A0A3N4YLM3</accession>
<dbReference type="RefSeq" id="WP_281277743.1">
    <property type="nucleotide sequence ID" value="NZ_RKQZ01000001.1"/>
</dbReference>
<reference evidence="2 3" key="1">
    <citation type="submission" date="2018-11" db="EMBL/GenBank/DDBJ databases">
        <title>Sequencing the genomes of 1000 actinobacteria strains.</title>
        <authorList>
            <person name="Klenk H.-P."/>
        </authorList>
    </citation>
    <scope>NUCLEOTIDE SEQUENCE [LARGE SCALE GENOMIC DNA]</scope>
    <source>
        <strain evidence="2 3">DSM 15700</strain>
    </source>
</reference>
<organism evidence="2 3">
    <name type="scientific">Myceligenerans xiligouense</name>
    <dbReference type="NCBI Taxonomy" id="253184"/>
    <lineage>
        <taxon>Bacteria</taxon>
        <taxon>Bacillati</taxon>
        <taxon>Actinomycetota</taxon>
        <taxon>Actinomycetes</taxon>
        <taxon>Micrococcales</taxon>
        <taxon>Promicromonosporaceae</taxon>
        <taxon>Myceligenerans</taxon>
    </lineage>
</organism>
<dbReference type="InterPro" id="IPR007560">
    <property type="entry name" value="Restrct_endonuc_IV_Mrr"/>
</dbReference>
<dbReference type="GO" id="GO:0009307">
    <property type="term" value="P:DNA restriction-modification system"/>
    <property type="evidence" value="ECO:0007669"/>
    <property type="project" value="InterPro"/>
</dbReference>
<evidence type="ECO:0000259" key="1">
    <source>
        <dbReference type="Pfam" id="PF04471"/>
    </source>
</evidence>
<evidence type="ECO:0000313" key="3">
    <source>
        <dbReference type="Proteomes" id="UP000280501"/>
    </source>
</evidence>